<accession>A0A1H5U7P2</accession>
<keyword evidence="1" id="KW-0812">Transmembrane</keyword>
<dbReference type="EMBL" id="FNVD01000003">
    <property type="protein sequence ID" value="SEF71040.1"/>
    <property type="molecule type" value="Genomic_DNA"/>
</dbReference>
<evidence type="ECO:0000256" key="1">
    <source>
        <dbReference type="SAM" id="Phobius"/>
    </source>
</evidence>
<feature type="transmembrane region" description="Helical" evidence="1">
    <location>
        <begin position="52"/>
        <end position="76"/>
    </location>
</feature>
<name>A0A1H5U7P2_9RHOB</name>
<keyword evidence="3" id="KW-1185">Reference proteome</keyword>
<keyword evidence="1" id="KW-0472">Membrane</keyword>
<protein>
    <submittedName>
        <fullName evidence="2">Uncharacterized protein</fullName>
    </submittedName>
</protein>
<gene>
    <name evidence="2" type="ORF">SAMN05421751_103260</name>
</gene>
<evidence type="ECO:0000313" key="2">
    <source>
        <dbReference type="EMBL" id="SEF71040.1"/>
    </source>
</evidence>
<proteinExistence type="predicted"/>
<dbReference type="AlphaFoldDB" id="A0A1H5U7P2"/>
<reference evidence="2 3" key="1">
    <citation type="submission" date="2016-10" db="EMBL/GenBank/DDBJ databases">
        <authorList>
            <person name="de Groot N.N."/>
        </authorList>
    </citation>
    <scope>NUCLEOTIDE SEQUENCE [LARGE SCALE GENOMIC DNA]</scope>
    <source>
        <strain evidence="2 3">DSM 23413</strain>
    </source>
</reference>
<keyword evidence="1" id="KW-1133">Transmembrane helix</keyword>
<organism evidence="2 3">
    <name type="scientific">Jhaorihella thermophila</name>
    <dbReference type="NCBI Taxonomy" id="488547"/>
    <lineage>
        <taxon>Bacteria</taxon>
        <taxon>Pseudomonadati</taxon>
        <taxon>Pseudomonadota</taxon>
        <taxon>Alphaproteobacteria</taxon>
        <taxon>Rhodobacterales</taxon>
        <taxon>Paracoccaceae</taxon>
        <taxon>Jhaorihella</taxon>
    </lineage>
</organism>
<dbReference type="Proteomes" id="UP000236742">
    <property type="component" value="Unassembled WGS sequence"/>
</dbReference>
<sequence length="115" mass="13041">MDRGQLNFQQRVRRLNRRQRKMERGYVTEVGPDGLIVAKPVRARSSFSLRPLVYCIAGLLLFKGLLLAQLGTSVYVERVDRLKTGTAVEQAGAWVMQVDPASKWIADRVAPYLPR</sequence>
<evidence type="ECO:0000313" key="3">
    <source>
        <dbReference type="Proteomes" id="UP000236742"/>
    </source>
</evidence>